<evidence type="ECO:0008006" key="3">
    <source>
        <dbReference type="Google" id="ProtNLM"/>
    </source>
</evidence>
<evidence type="ECO:0000313" key="1">
    <source>
        <dbReference type="Proteomes" id="UP001652660"/>
    </source>
</evidence>
<dbReference type="PANTHER" id="PTHR46890">
    <property type="entry name" value="NON-LTR RETROLELEMENT REVERSE TRANSCRIPTASE-LIKE PROTEIN-RELATED"/>
    <property type="match status" value="1"/>
</dbReference>
<dbReference type="InterPro" id="IPR052343">
    <property type="entry name" value="Retrotransposon-Effector_Assoc"/>
</dbReference>
<dbReference type="Proteomes" id="UP001652660">
    <property type="component" value="Chromosome 2e"/>
</dbReference>
<evidence type="ECO:0000313" key="2">
    <source>
        <dbReference type="RefSeq" id="XP_071933680.1"/>
    </source>
</evidence>
<reference evidence="2" key="1">
    <citation type="submission" date="2025-08" db="UniProtKB">
        <authorList>
            <consortium name="RefSeq"/>
        </authorList>
    </citation>
    <scope>IDENTIFICATION</scope>
    <source>
        <tissue evidence="2">Leaves</tissue>
    </source>
</reference>
<gene>
    <name evidence="2" type="primary">LOC140036241</name>
</gene>
<keyword evidence="1" id="KW-1185">Reference proteome</keyword>
<sequence length="244" mass="27130">MKSPRGDSSDQGFNGIGLSQDDQIATEAIWFFAKLFSDDSSMSTELLYLIPQLVTEDDNKALEAIPTLDEVQQVVFEMDGESSFGLDGFMGKFVTFAWDVLAHDVYNAVVNFFCGAELPWFMASTAIVLIPKVPNPQDFSKFQPINLYNYRLAQEIVSGIEKKSRGGNVVLKLDTAKAYDKLSWFLVIINGIAHDFFKSSRGLRQGDLLSPSLFVLGAEILSRYLNELANQPRFVGFKVPQGCA</sequence>
<dbReference type="PANTHER" id="PTHR46890:SF28">
    <property type="entry name" value="REVERSE TRANSCRIPTASE DOMAIN-CONTAINING PROTEIN"/>
    <property type="match status" value="1"/>
</dbReference>
<dbReference type="GeneID" id="140036241"/>
<dbReference type="RefSeq" id="XP_071933680.1">
    <property type="nucleotide sequence ID" value="XM_072077579.1"/>
</dbReference>
<name>A0ABM4WPH2_COFAR</name>
<organism evidence="1 2">
    <name type="scientific">Coffea arabica</name>
    <name type="common">Arabian coffee</name>
    <dbReference type="NCBI Taxonomy" id="13443"/>
    <lineage>
        <taxon>Eukaryota</taxon>
        <taxon>Viridiplantae</taxon>
        <taxon>Streptophyta</taxon>
        <taxon>Embryophyta</taxon>
        <taxon>Tracheophyta</taxon>
        <taxon>Spermatophyta</taxon>
        <taxon>Magnoliopsida</taxon>
        <taxon>eudicotyledons</taxon>
        <taxon>Gunneridae</taxon>
        <taxon>Pentapetalae</taxon>
        <taxon>asterids</taxon>
        <taxon>lamiids</taxon>
        <taxon>Gentianales</taxon>
        <taxon>Rubiaceae</taxon>
        <taxon>Ixoroideae</taxon>
        <taxon>Gardenieae complex</taxon>
        <taxon>Bertiereae - Coffeeae clade</taxon>
        <taxon>Coffeeae</taxon>
        <taxon>Coffea</taxon>
    </lineage>
</organism>
<proteinExistence type="predicted"/>
<protein>
    <recommendedName>
        <fullName evidence="3">Reverse transcriptase domain-containing protein</fullName>
    </recommendedName>
</protein>
<accession>A0ABM4WPH2</accession>